<dbReference type="AlphaFoldDB" id="A0A673B5Q8"/>
<dbReference type="Ensembl" id="ENSSORT00005038123.1">
    <property type="protein sequence ID" value="ENSSORP00005037150.1"/>
    <property type="gene ID" value="ENSSORG00005017455.1"/>
</dbReference>
<reference evidence="1" key="1">
    <citation type="submission" date="2019-06" db="EMBL/GenBank/DDBJ databases">
        <authorList>
            <consortium name="Wellcome Sanger Institute Data Sharing"/>
        </authorList>
    </citation>
    <scope>NUCLEOTIDE SEQUENCE [LARGE SCALE GENOMIC DNA]</scope>
</reference>
<evidence type="ECO:0000313" key="1">
    <source>
        <dbReference type="Ensembl" id="ENSSORP00005037150.1"/>
    </source>
</evidence>
<dbReference type="InParanoid" id="A0A673B5Q8"/>
<sequence>MDNYLERLTKAFGFFIYFSCNSIVKAELGNAWDRVNSQLLIFVPLVVIKTFSEVVEYVCLACVMAEISLQSIWEAIHQMKEQVSAQVHAHLDLKIGTVQAGLMDIQQTLNSVVGQSTELQQRVSTNEDNVAKLLGRVEKDNTYLKEKVEDLENWSTRYKPSFINVPEESEGGDIVAFMSQQLIPKLLGRESFPKAPVVERAHRSPTFNTSVRLGASRPRPILVKFLNFQDKVKIMRLAKEKGDLVFEGNTIHIYPDFSPGIVKKRREYDAVKRKLHATDMEYSLLYPDMLRVMVKGKPKLFRSSKEAKDFFQDLSPESTTVANWREEATYSSEKLQRFFFPLII</sequence>
<organism evidence="1 2">
    <name type="scientific">Sphaeramia orbicularis</name>
    <name type="common">orbiculate cardinalfish</name>
    <dbReference type="NCBI Taxonomy" id="375764"/>
    <lineage>
        <taxon>Eukaryota</taxon>
        <taxon>Metazoa</taxon>
        <taxon>Chordata</taxon>
        <taxon>Craniata</taxon>
        <taxon>Vertebrata</taxon>
        <taxon>Euteleostomi</taxon>
        <taxon>Actinopterygii</taxon>
        <taxon>Neopterygii</taxon>
        <taxon>Teleostei</taxon>
        <taxon>Neoteleostei</taxon>
        <taxon>Acanthomorphata</taxon>
        <taxon>Gobiaria</taxon>
        <taxon>Kurtiformes</taxon>
        <taxon>Apogonoidei</taxon>
        <taxon>Apogonidae</taxon>
        <taxon>Apogoninae</taxon>
        <taxon>Sphaeramia</taxon>
    </lineage>
</organism>
<reference evidence="1" key="3">
    <citation type="submission" date="2025-09" db="UniProtKB">
        <authorList>
            <consortium name="Ensembl"/>
        </authorList>
    </citation>
    <scope>IDENTIFICATION</scope>
</reference>
<evidence type="ECO:0008006" key="3">
    <source>
        <dbReference type="Google" id="ProtNLM"/>
    </source>
</evidence>
<dbReference type="InterPro" id="IPR004244">
    <property type="entry name" value="Transposase_22"/>
</dbReference>
<keyword evidence="2" id="KW-1185">Reference proteome</keyword>
<dbReference type="Gene3D" id="3.30.70.1820">
    <property type="entry name" value="L1 transposable element, RRM domain"/>
    <property type="match status" value="1"/>
</dbReference>
<reference evidence="1" key="2">
    <citation type="submission" date="2025-08" db="UniProtKB">
        <authorList>
            <consortium name="Ensembl"/>
        </authorList>
    </citation>
    <scope>IDENTIFICATION</scope>
</reference>
<proteinExistence type="predicted"/>
<evidence type="ECO:0000313" key="2">
    <source>
        <dbReference type="Proteomes" id="UP000472271"/>
    </source>
</evidence>
<accession>A0A673B5Q8</accession>
<dbReference type="Proteomes" id="UP000472271">
    <property type="component" value="Chromosome 12"/>
</dbReference>
<dbReference type="PANTHER" id="PTHR11505">
    <property type="entry name" value="L1 TRANSPOSABLE ELEMENT-RELATED"/>
    <property type="match status" value="1"/>
</dbReference>
<name>A0A673B5Q8_9TELE</name>
<protein>
    <recommendedName>
        <fullName evidence="3">L1 transposable element RRM domain-containing protein</fullName>
    </recommendedName>
</protein>